<evidence type="ECO:0000256" key="5">
    <source>
        <dbReference type="ARBA" id="ARBA00040298"/>
    </source>
</evidence>
<dbReference type="Gene3D" id="3.50.50.60">
    <property type="entry name" value="FAD/NAD(P)-binding domain"/>
    <property type="match status" value="2"/>
</dbReference>
<organism evidence="7">
    <name type="scientific">Arcella intermedia</name>
    <dbReference type="NCBI Taxonomy" id="1963864"/>
    <lineage>
        <taxon>Eukaryota</taxon>
        <taxon>Amoebozoa</taxon>
        <taxon>Tubulinea</taxon>
        <taxon>Elardia</taxon>
        <taxon>Arcellinida</taxon>
        <taxon>Sphaerothecina</taxon>
        <taxon>Arcellidae</taxon>
        <taxon>Arcella</taxon>
    </lineage>
</organism>
<dbReference type="GO" id="GO:0005759">
    <property type="term" value="C:mitochondrial matrix"/>
    <property type="evidence" value="ECO:0007669"/>
    <property type="project" value="UniProtKB-SubCell"/>
</dbReference>
<comment type="subunit">
    <text evidence="4">Interacts with COX5B; this interaction may contribute to localize PYROXD2 to the inner face of the inner mitochondrial membrane.</text>
</comment>
<evidence type="ECO:0000259" key="6">
    <source>
        <dbReference type="Pfam" id="PF01593"/>
    </source>
</evidence>
<comment type="subcellular location">
    <subcellularLocation>
        <location evidence="1">Mitochondrion matrix</location>
    </subcellularLocation>
</comment>
<evidence type="ECO:0000256" key="3">
    <source>
        <dbReference type="ARBA" id="ARBA00037217"/>
    </source>
</evidence>
<dbReference type="SUPFAM" id="SSF51905">
    <property type="entry name" value="FAD/NAD(P)-binding domain"/>
    <property type="match status" value="1"/>
</dbReference>
<protein>
    <recommendedName>
        <fullName evidence="5">Pyridine nucleotide-disulfide oxidoreductase domain-containing protein 2</fullName>
    </recommendedName>
</protein>
<evidence type="ECO:0000256" key="4">
    <source>
        <dbReference type="ARBA" id="ARBA00038825"/>
    </source>
</evidence>
<name>A0A6B2L1B1_9EUKA</name>
<dbReference type="Pfam" id="PF01593">
    <property type="entry name" value="Amino_oxidase"/>
    <property type="match status" value="1"/>
</dbReference>
<dbReference type="Pfam" id="PF13450">
    <property type="entry name" value="NAD_binding_8"/>
    <property type="match status" value="1"/>
</dbReference>
<comment type="similarity">
    <text evidence="2">Belongs to the carotenoid/retinoid oxidoreductase family.</text>
</comment>
<dbReference type="GO" id="GO:0016491">
    <property type="term" value="F:oxidoreductase activity"/>
    <property type="evidence" value="ECO:0007669"/>
    <property type="project" value="InterPro"/>
</dbReference>
<evidence type="ECO:0000256" key="2">
    <source>
        <dbReference type="ARBA" id="ARBA00006046"/>
    </source>
</evidence>
<sequence>MVAAAYLAKSGLDVLVLERRAILGGAAITEELYPGFKFSRASYLAGLFRPQIIKDLELEKYGFEYIPRNPSSFTPSLLNGPYGGKSLFFWEDAQKTWDSIAQFSKKDADAFVEYENFLGKVRELIEPLLDGPPPDLTFRAGNAKERKRNVQQIYSLLKSAVKNRDILGQCYQLFTGPASQILDSWFESEILKTTLATDAVIGGLLSPSQMGSAYVLLHHVMGEAAGKKGVWAYVKGGMGALSGSIAASARSAGAELRPNSFVKRILYDFDKTTGKQKASGVLLNDGTEISSRVVLSNATPYHTFLELLPGLRDGAGPLPADFQRQIRLTDYSCGALKINCAVDSLPNFACLPNTSDKPGPQHHGTVHFENFMEEIELAAREAAMGIPATRPLIEMTVPSALDSTLAPPGKHVVQLFVQFAPYKVNPNIGSWSDQTFKEQFVDRCFSIVDEYVPNFSSSVLYRDILSPLDLEYLLALHEGNIMHGALCLHQLGYSRPAYNWHRYRSPLKGLYLCGSGAHPGGGVMGAAGKNCAFQVLSDLGL</sequence>
<dbReference type="EMBL" id="GIBP01001679">
    <property type="protein sequence ID" value="NDV30648.1"/>
    <property type="molecule type" value="Transcribed_RNA"/>
</dbReference>
<evidence type="ECO:0000256" key="1">
    <source>
        <dbReference type="ARBA" id="ARBA00004305"/>
    </source>
</evidence>
<dbReference type="InterPro" id="IPR002937">
    <property type="entry name" value="Amino_oxidase"/>
</dbReference>
<dbReference type="AlphaFoldDB" id="A0A6B2L1B1"/>
<dbReference type="PANTHER" id="PTHR10668:SF103">
    <property type="entry name" value="PYRIDINE NUCLEOTIDE-DISULFIDE OXIDOREDUCTASE DOMAIN-CONTAINING PROTEIN 2"/>
    <property type="match status" value="1"/>
</dbReference>
<comment type="function">
    <text evidence="3">Probable oxidoreductase that may play a role as regulator of mitochondrial function.</text>
</comment>
<proteinExistence type="inferred from homology"/>
<feature type="domain" description="Amine oxidase" evidence="6">
    <location>
        <begin position="182"/>
        <end position="331"/>
    </location>
</feature>
<reference evidence="7" key="1">
    <citation type="journal article" date="2020" name="J. Eukaryot. Microbiol.">
        <title>De novo Sequencing, Assembly and Annotation of the Transcriptome for the Free-Living Testate Amoeba Arcella intermedia.</title>
        <authorList>
            <person name="Ribeiro G.M."/>
            <person name="Porfirio-Sousa A.L."/>
            <person name="Maurer-Alcala X.X."/>
            <person name="Katz L.A."/>
            <person name="Lahr D.J.G."/>
        </authorList>
    </citation>
    <scope>NUCLEOTIDE SEQUENCE</scope>
</reference>
<dbReference type="PANTHER" id="PTHR10668">
    <property type="entry name" value="PHYTOENE DEHYDROGENASE"/>
    <property type="match status" value="1"/>
</dbReference>
<dbReference type="InterPro" id="IPR036188">
    <property type="entry name" value="FAD/NAD-bd_sf"/>
</dbReference>
<evidence type="ECO:0000313" key="7">
    <source>
        <dbReference type="EMBL" id="NDV30648.1"/>
    </source>
</evidence>
<accession>A0A6B2L1B1</accession>